<comment type="caution">
    <text evidence="6">The sequence shown here is derived from an EMBL/GenBank/DDBJ whole genome shotgun (WGS) entry which is preliminary data.</text>
</comment>
<dbReference type="InterPro" id="IPR027417">
    <property type="entry name" value="P-loop_NTPase"/>
</dbReference>
<dbReference type="InterPro" id="IPR003593">
    <property type="entry name" value="AAA+_ATPase"/>
</dbReference>
<evidence type="ECO:0000256" key="2">
    <source>
        <dbReference type="ARBA" id="ARBA00022840"/>
    </source>
</evidence>
<feature type="transmembrane region" description="Helical" evidence="4">
    <location>
        <begin position="368"/>
        <end position="389"/>
    </location>
</feature>
<sequence>MSSAAPQQQRPTTPKPQPLPSTSLPPLVPVNLSKPAPLRPLHPIIEIINGYKHFGLSKKWHLVMRNVNLMAYAGQVYVLLGPHGSGKSSILDVILGFSTLSHGEINVFGVKPGGRKSGCPGPRIGYTPQSNGLFKYMTINETFKYYGNMLGLNSNYINQRICDLHDLLALPKGKLFIKQCDENQKRQISYAIAVLHEPELLLLDEPCQGVDPVCRINIWTHLKTLVEKGVTVFLTTQLLPDANRADRLGILRNGYLLMEGSPSELLKDYKEDSIETLYSSIYSLRIKKGKLEEKKSIHEHPRVKLERLTARGSEGFLYVEDPSDMTVYRSFNPRKRYIGRKFTMKCLPSCKRLLTLIMRDIRSSFRCYTWLLTICFVPIILLVLFTFTVGGHPKNLKIGVVNFETREDCTWANISKKYVSCQVLEQIDSDVIKVTNYERYDDAKSDARNLKISAILVIGEEFTRQLMRVLAVVATKQIGEDDNPNTPQLILQIWPS</sequence>
<dbReference type="PANTHER" id="PTHR43038:SF3">
    <property type="entry name" value="ABC TRANSPORTER G FAMILY MEMBER 20 ISOFORM X1"/>
    <property type="match status" value="1"/>
</dbReference>
<evidence type="ECO:0000259" key="5">
    <source>
        <dbReference type="PROSITE" id="PS50893"/>
    </source>
</evidence>
<dbReference type="PROSITE" id="PS50893">
    <property type="entry name" value="ABC_TRANSPORTER_2"/>
    <property type="match status" value="1"/>
</dbReference>
<dbReference type="InterPro" id="IPR003439">
    <property type="entry name" value="ABC_transporter-like_ATP-bd"/>
</dbReference>
<dbReference type="GO" id="GO:0016887">
    <property type="term" value="F:ATP hydrolysis activity"/>
    <property type="evidence" value="ECO:0007669"/>
    <property type="project" value="InterPro"/>
</dbReference>
<reference evidence="6 7" key="1">
    <citation type="journal article" date="2024" name="BMC Genomics">
        <title>De novo assembly and annotation of Popillia japonica's genome with initial clues to its potential as an invasive pest.</title>
        <authorList>
            <person name="Cucini C."/>
            <person name="Boschi S."/>
            <person name="Funari R."/>
            <person name="Cardaioli E."/>
            <person name="Iannotti N."/>
            <person name="Marturano G."/>
            <person name="Paoli F."/>
            <person name="Bruttini M."/>
            <person name="Carapelli A."/>
            <person name="Frati F."/>
            <person name="Nardi F."/>
        </authorList>
    </citation>
    <scope>NUCLEOTIDE SEQUENCE [LARGE SCALE GENOMIC DNA]</scope>
    <source>
        <strain evidence="6">DMR45628</strain>
    </source>
</reference>
<dbReference type="EMBL" id="JASPKY010000130">
    <property type="protein sequence ID" value="KAK9731599.1"/>
    <property type="molecule type" value="Genomic_DNA"/>
</dbReference>
<accession>A0AAW1LCC9</accession>
<proteinExistence type="predicted"/>
<keyword evidence="2" id="KW-0067">ATP-binding</keyword>
<evidence type="ECO:0000256" key="4">
    <source>
        <dbReference type="SAM" id="Phobius"/>
    </source>
</evidence>
<keyword evidence="4" id="KW-0472">Membrane</keyword>
<dbReference type="GO" id="GO:0005524">
    <property type="term" value="F:ATP binding"/>
    <property type="evidence" value="ECO:0007669"/>
    <property type="project" value="UniProtKB-KW"/>
</dbReference>
<evidence type="ECO:0000256" key="3">
    <source>
        <dbReference type="SAM" id="MobiDB-lite"/>
    </source>
</evidence>
<dbReference type="Pfam" id="PF00005">
    <property type="entry name" value="ABC_tran"/>
    <property type="match status" value="1"/>
</dbReference>
<evidence type="ECO:0000313" key="6">
    <source>
        <dbReference type="EMBL" id="KAK9731599.1"/>
    </source>
</evidence>
<organism evidence="6 7">
    <name type="scientific">Popillia japonica</name>
    <name type="common">Japanese beetle</name>
    <dbReference type="NCBI Taxonomy" id="7064"/>
    <lineage>
        <taxon>Eukaryota</taxon>
        <taxon>Metazoa</taxon>
        <taxon>Ecdysozoa</taxon>
        <taxon>Arthropoda</taxon>
        <taxon>Hexapoda</taxon>
        <taxon>Insecta</taxon>
        <taxon>Pterygota</taxon>
        <taxon>Neoptera</taxon>
        <taxon>Endopterygota</taxon>
        <taxon>Coleoptera</taxon>
        <taxon>Polyphaga</taxon>
        <taxon>Scarabaeiformia</taxon>
        <taxon>Scarabaeidae</taxon>
        <taxon>Rutelinae</taxon>
        <taxon>Popillia</taxon>
    </lineage>
</organism>
<dbReference type="AlphaFoldDB" id="A0AAW1LCC9"/>
<dbReference type="Proteomes" id="UP001458880">
    <property type="component" value="Unassembled WGS sequence"/>
</dbReference>
<gene>
    <name evidence="6" type="ORF">QE152_g13545</name>
</gene>
<protein>
    <submittedName>
        <fullName evidence="6">ABC transporter</fullName>
    </submittedName>
</protein>
<feature type="domain" description="ABC transporter" evidence="5">
    <location>
        <begin position="45"/>
        <end position="278"/>
    </location>
</feature>
<keyword evidence="4" id="KW-1133">Transmembrane helix</keyword>
<keyword evidence="7" id="KW-1185">Reference proteome</keyword>
<dbReference type="SMART" id="SM00382">
    <property type="entry name" value="AAA"/>
    <property type="match status" value="1"/>
</dbReference>
<name>A0AAW1LCC9_POPJA</name>
<feature type="region of interest" description="Disordered" evidence="3">
    <location>
        <begin position="1"/>
        <end position="26"/>
    </location>
</feature>
<feature type="compositionally biased region" description="Low complexity" evidence="3">
    <location>
        <begin position="1"/>
        <end position="12"/>
    </location>
</feature>
<evidence type="ECO:0000313" key="7">
    <source>
        <dbReference type="Proteomes" id="UP001458880"/>
    </source>
</evidence>
<dbReference type="Gene3D" id="3.40.50.300">
    <property type="entry name" value="P-loop containing nucleotide triphosphate hydrolases"/>
    <property type="match status" value="1"/>
</dbReference>
<evidence type="ECO:0000256" key="1">
    <source>
        <dbReference type="ARBA" id="ARBA00022741"/>
    </source>
</evidence>
<dbReference type="CDD" id="cd03230">
    <property type="entry name" value="ABC_DR_subfamily_A"/>
    <property type="match status" value="1"/>
</dbReference>
<keyword evidence="4" id="KW-0812">Transmembrane</keyword>
<keyword evidence="1" id="KW-0547">Nucleotide-binding</keyword>
<dbReference type="PANTHER" id="PTHR43038">
    <property type="entry name" value="ATP-BINDING CASSETTE, SUB-FAMILY H, MEMBER 1"/>
    <property type="match status" value="1"/>
</dbReference>
<dbReference type="SUPFAM" id="SSF52540">
    <property type="entry name" value="P-loop containing nucleoside triphosphate hydrolases"/>
    <property type="match status" value="1"/>
</dbReference>